<feature type="region of interest" description="Disordered" evidence="1">
    <location>
        <begin position="191"/>
        <end position="210"/>
    </location>
</feature>
<sequence>MENTNYHCRINAKDLSLVPDSVLPSKFKTPEFEKYNGTSCPEAHITMFFWRMTRYVNNDQVLIHCFQDSQVGAASKWYNQLSWTKINSWKDLTQAFKKQYSHVMDMTLDRITLQNMEKKQNENFRQYAQRWREVAIQVQLPLLEKETTMLFINTLKAPFITHMLGSATKSFSDIVVTGEMIENAVRSGKIDAGESTKRSASRKRENRVNNVSTYNKGYSKPITMSQSKIVTTSHQGPPRQESNKRTSIENLQFTPIPITYRELYQSLFDAHVVSPFYLKPMQSPFPKWYDANSQCEYYAGITRHSIENCIVFKKLIERFINMGIVKFDDPLGPNMAGNSLPNHVDQWVNRINEYGSKRIKYNVAKVKTPLRWVWKEMVEMRLIILDLEERIEGMRNYCEFHNGEGHDIQECFKFKALVQDLMDNKEIEFYVQGPEKGDICTSEGESTVKVQKVNYPVVIISRPRRNKVGLQMAPNVIIQKPAVFPYKVSKRVLWNYDSNVTIPGEENMTGTLKEDQDVGFYTRSGKRYDSANAKVEPVKGKTFAVEQKKKKDS</sequence>
<reference evidence="3" key="1">
    <citation type="journal article" date="2020" name="Nat. Genet.">
        <title>Genomic diversifications of five Gossypium allopolyploid species and their impact on cotton improvement.</title>
        <authorList>
            <person name="Chen Z.J."/>
            <person name="Sreedasyam A."/>
            <person name="Ando A."/>
            <person name="Song Q."/>
            <person name="De Santiago L.M."/>
            <person name="Hulse-Kemp A.M."/>
            <person name="Ding M."/>
            <person name="Ye W."/>
            <person name="Kirkbride R.C."/>
            <person name="Jenkins J."/>
            <person name="Plott C."/>
            <person name="Lovell J."/>
            <person name="Lin Y.M."/>
            <person name="Vaughn R."/>
            <person name="Liu B."/>
            <person name="Simpson S."/>
            <person name="Scheffler B.E."/>
            <person name="Wen L."/>
            <person name="Saski C.A."/>
            <person name="Grover C.E."/>
            <person name="Hu G."/>
            <person name="Conover J.L."/>
            <person name="Carlson J.W."/>
            <person name="Shu S."/>
            <person name="Boston L.B."/>
            <person name="Williams M."/>
            <person name="Peterson D.G."/>
            <person name="McGee K."/>
            <person name="Jones D.C."/>
            <person name="Wendel J.F."/>
            <person name="Stelly D.M."/>
            <person name="Grimwood J."/>
            <person name="Schmutz J."/>
        </authorList>
    </citation>
    <scope>NUCLEOTIDE SEQUENCE [LARGE SCALE GENOMIC DNA]</scope>
    <source>
        <strain evidence="3">cv. TM-1</strain>
    </source>
</reference>
<protein>
    <recommendedName>
        <fullName evidence="2">Retrotransposon gag domain-containing protein</fullName>
    </recommendedName>
</protein>
<proteinExistence type="predicted"/>
<dbReference type="PANTHER" id="PTHR32108:SF5">
    <property type="entry name" value="DYNACTIN SUBUNIT 1-LIKE"/>
    <property type="match status" value="1"/>
</dbReference>
<dbReference type="PANTHER" id="PTHR32108">
    <property type="entry name" value="DNA-DIRECTED RNA POLYMERASE SUBUNIT ALPHA"/>
    <property type="match status" value="1"/>
</dbReference>
<evidence type="ECO:0000313" key="3">
    <source>
        <dbReference type="Proteomes" id="UP000818029"/>
    </source>
</evidence>
<accession>A0ABM2YN08</accession>
<evidence type="ECO:0000259" key="2">
    <source>
        <dbReference type="Pfam" id="PF03732"/>
    </source>
</evidence>
<evidence type="ECO:0000313" key="4">
    <source>
        <dbReference type="RefSeq" id="XP_040931908.1"/>
    </source>
</evidence>
<dbReference type="Proteomes" id="UP000818029">
    <property type="component" value="Chromosome A08"/>
</dbReference>
<gene>
    <name evidence="4" type="primary">LOC121205046</name>
</gene>
<dbReference type="Pfam" id="PF03732">
    <property type="entry name" value="Retrotrans_gag"/>
    <property type="match status" value="1"/>
</dbReference>
<keyword evidence="3" id="KW-1185">Reference proteome</keyword>
<dbReference type="RefSeq" id="XP_040931908.1">
    <property type="nucleotide sequence ID" value="XM_041075974.1"/>
</dbReference>
<dbReference type="GeneID" id="121205046"/>
<feature type="domain" description="Retrotransposon gag" evidence="2">
    <location>
        <begin position="72"/>
        <end position="153"/>
    </location>
</feature>
<name>A0ABM2YN08_GOSHI</name>
<organism evidence="3 4">
    <name type="scientific">Gossypium hirsutum</name>
    <name type="common">Upland cotton</name>
    <name type="synonym">Gossypium mexicanum</name>
    <dbReference type="NCBI Taxonomy" id="3635"/>
    <lineage>
        <taxon>Eukaryota</taxon>
        <taxon>Viridiplantae</taxon>
        <taxon>Streptophyta</taxon>
        <taxon>Embryophyta</taxon>
        <taxon>Tracheophyta</taxon>
        <taxon>Spermatophyta</taxon>
        <taxon>Magnoliopsida</taxon>
        <taxon>eudicotyledons</taxon>
        <taxon>Gunneridae</taxon>
        <taxon>Pentapetalae</taxon>
        <taxon>rosids</taxon>
        <taxon>malvids</taxon>
        <taxon>Malvales</taxon>
        <taxon>Malvaceae</taxon>
        <taxon>Malvoideae</taxon>
        <taxon>Gossypium</taxon>
    </lineage>
</organism>
<dbReference type="InterPro" id="IPR005162">
    <property type="entry name" value="Retrotrans_gag_dom"/>
</dbReference>
<reference evidence="4" key="2">
    <citation type="submission" date="2025-08" db="UniProtKB">
        <authorList>
            <consortium name="RefSeq"/>
        </authorList>
    </citation>
    <scope>IDENTIFICATION</scope>
</reference>
<evidence type="ECO:0000256" key="1">
    <source>
        <dbReference type="SAM" id="MobiDB-lite"/>
    </source>
</evidence>
<feature type="compositionally biased region" description="Basic and acidic residues" evidence="1">
    <location>
        <begin position="191"/>
        <end position="207"/>
    </location>
</feature>